<dbReference type="Proteomes" id="UP000198888">
    <property type="component" value="Unassembled WGS sequence"/>
</dbReference>
<dbReference type="STRING" id="1073996.SAMN05444271_10976"/>
<sequence length="143" mass="15515">MTSDELLSRPVVPISGPEDAEATYNALVAHTDPADCRPLVLHVIVDTEGSDSINAQYQHANDACEQFKSRAAADGMIVGTEIRYGKPVSETIIDVAEEYNGSSIVFCSRDDGAWFDLLLGGVRTALITKSKRPVVMLPVDEDY</sequence>
<gene>
    <name evidence="2" type="ORF">SAMN05444271_10976</name>
</gene>
<name>A0A1H6TX75_9EURY</name>
<proteinExistence type="predicted"/>
<dbReference type="RefSeq" id="WP_089672225.1">
    <property type="nucleotide sequence ID" value="NZ_CP024845.1"/>
</dbReference>
<accession>A0A2H4PYH4</accession>
<organism evidence="2 3">
    <name type="scientific">Halohasta litchfieldiae</name>
    <dbReference type="NCBI Taxonomy" id="1073996"/>
    <lineage>
        <taxon>Archaea</taxon>
        <taxon>Methanobacteriati</taxon>
        <taxon>Methanobacteriota</taxon>
        <taxon>Stenosarchaea group</taxon>
        <taxon>Halobacteria</taxon>
        <taxon>Halobacteriales</taxon>
        <taxon>Haloferacaceae</taxon>
        <taxon>Halohasta</taxon>
    </lineage>
</organism>
<reference evidence="2 3" key="1">
    <citation type="submission" date="2016-10" db="EMBL/GenBank/DDBJ databases">
        <authorList>
            <person name="de Groot N.N."/>
        </authorList>
    </citation>
    <scope>NUCLEOTIDE SEQUENCE [LARGE SCALE GENOMIC DNA]</scope>
    <source>
        <strain evidence="2 3">DSM 22187</strain>
    </source>
</reference>
<accession>A0A1H6TX75</accession>
<dbReference type="KEGG" id="hae:halTADL_0331"/>
<keyword evidence="3" id="KW-1185">Reference proteome</keyword>
<dbReference type="Pfam" id="PF00582">
    <property type="entry name" value="Usp"/>
    <property type="match status" value="1"/>
</dbReference>
<dbReference type="OrthoDB" id="202478at2157"/>
<evidence type="ECO:0000259" key="1">
    <source>
        <dbReference type="Pfam" id="PF00582"/>
    </source>
</evidence>
<dbReference type="InterPro" id="IPR006016">
    <property type="entry name" value="UspA"/>
</dbReference>
<dbReference type="AlphaFoldDB" id="A0A1H6TX75"/>
<evidence type="ECO:0000313" key="2">
    <source>
        <dbReference type="EMBL" id="SEI84643.1"/>
    </source>
</evidence>
<dbReference type="SUPFAM" id="SSF52402">
    <property type="entry name" value="Adenine nucleotide alpha hydrolases-like"/>
    <property type="match status" value="1"/>
</dbReference>
<dbReference type="InterPro" id="IPR014729">
    <property type="entry name" value="Rossmann-like_a/b/a_fold"/>
</dbReference>
<feature type="domain" description="UspA" evidence="1">
    <location>
        <begin position="11"/>
        <end position="137"/>
    </location>
</feature>
<evidence type="ECO:0000313" key="3">
    <source>
        <dbReference type="Proteomes" id="UP000198888"/>
    </source>
</evidence>
<protein>
    <submittedName>
        <fullName evidence="2">Nucleotide-binding universal stress protein, UspA family</fullName>
    </submittedName>
</protein>
<dbReference type="EMBL" id="FNYR01000009">
    <property type="protein sequence ID" value="SEI84643.1"/>
    <property type="molecule type" value="Genomic_DNA"/>
</dbReference>
<dbReference type="CDD" id="cd00293">
    <property type="entry name" value="USP-like"/>
    <property type="match status" value="1"/>
</dbReference>
<dbReference type="GeneID" id="35001157"/>
<dbReference type="Gene3D" id="3.40.50.620">
    <property type="entry name" value="HUPs"/>
    <property type="match status" value="1"/>
</dbReference>